<reference evidence="1 2" key="1">
    <citation type="submission" date="2015-07" db="EMBL/GenBank/DDBJ databases">
        <title>The genome of Habropoda laboriosa.</title>
        <authorList>
            <person name="Pan H."/>
            <person name="Kapheim K."/>
        </authorList>
    </citation>
    <scope>NUCLEOTIDE SEQUENCE [LARGE SCALE GENOMIC DNA]</scope>
    <source>
        <strain evidence="1">0110345459</strain>
    </source>
</reference>
<accession>A0A0L7RE01</accession>
<dbReference type="Gene3D" id="3.30.420.10">
    <property type="entry name" value="Ribonuclease H-like superfamily/Ribonuclease H"/>
    <property type="match status" value="1"/>
</dbReference>
<dbReference type="InterPro" id="IPR036397">
    <property type="entry name" value="RNaseH_sf"/>
</dbReference>
<dbReference type="Proteomes" id="UP000053825">
    <property type="component" value="Unassembled WGS sequence"/>
</dbReference>
<feature type="non-terminal residue" evidence="1">
    <location>
        <position position="1"/>
    </location>
</feature>
<proteinExistence type="predicted"/>
<keyword evidence="2" id="KW-1185">Reference proteome</keyword>
<evidence type="ECO:0000313" key="1">
    <source>
        <dbReference type="EMBL" id="KOC69207.1"/>
    </source>
</evidence>
<sequence length="57" mass="6596">VYVNKPRTLAELKRNVEREIAYVNAETLREVMESVEKRGHLCHQEEGGYLSDTILHA</sequence>
<dbReference type="GO" id="GO:0003676">
    <property type="term" value="F:nucleic acid binding"/>
    <property type="evidence" value="ECO:0007669"/>
    <property type="project" value="InterPro"/>
</dbReference>
<dbReference type="AlphaFoldDB" id="A0A0L7RE01"/>
<organism evidence="1 2">
    <name type="scientific">Habropoda laboriosa</name>
    <dbReference type="NCBI Taxonomy" id="597456"/>
    <lineage>
        <taxon>Eukaryota</taxon>
        <taxon>Metazoa</taxon>
        <taxon>Ecdysozoa</taxon>
        <taxon>Arthropoda</taxon>
        <taxon>Hexapoda</taxon>
        <taxon>Insecta</taxon>
        <taxon>Pterygota</taxon>
        <taxon>Neoptera</taxon>
        <taxon>Endopterygota</taxon>
        <taxon>Hymenoptera</taxon>
        <taxon>Apocrita</taxon>
        <taxon>Aculeata</taxon>
        <taxon>Apoidea</taxon>
        <taxon>Anthophila</taxon>
        <taxon>Apidae</taxon>
        <taxon>Habropoda</taxon>
    </lineage>
</organism>
<protein>
    <submittedName>
        <fullName evidence="1">Uncharacterized protein</fullName>
    </submittedName>
</protein>
<name>A0A0L7RE01_9HYME</name>
<gene>
    <name evidence="1" type="ORF">WH47_07658</name>
</gene>
<evidence type="ECO:0000313" key="2">
    <source>
        <dbReference type="Proteomes" id="UP000053825"/>
    </source>
</evidence>
<dbReference type="EMBL" id="KQ414612">
    <property type="protein sequence ID" value="KOC69207.1"/>
    <property type="molecule type" value="Genomic_DNA"/>
</dbReference>